<feature type="non-terminal residue" evidence="1">
    <location>
        <position position="1"/>
    </location>
</feature>
<evidence type="ECO:0000313" key="2">
    <source>
        <dbReference type="Proteomes" id="UP000807342"/>
    </source>
</evidence>
<proteinExistence type="predicted"/>
<comment type="caution">
    <text evidence="1">The sequence shown here is derived from an EMBL/GenBank/DDBJ whole genome shotgun (WGS) entry which is preliminary data.</text>
</comment>
<reference evidence="1" key="1">
    <citation type="submission" date="2020-11" db="EMBL/GenBank/DDBJ databases">
        <authorList>
            <consortium name="DOE Joint Genome Institute"/>
            <person name="Ahrendt S."/>
            <person name="Riley R."/>
            <person name="Andreopoulos W."/>
            <person name="Labutti K."/>
            <person name="Pangilinan J."/>
            <person name="Ruiz-Duenas F.J."/>
            <person name="Barrasa J.M."/>
            <person name="Sanchez-Garcia M."/>
            <person name="Camarero S."/>
            <person name="Miyauchi S."/>
            <person name="Serrano A."/>
            <person name="Linde D."/>
            <person name="Babiker R."/>
            <person name="Drula E."/>
            <person name="Ayuso-Fernandez I."/>
            <person name="Pacheco R."/>
            <person name="Padilla G."/>
            <person name="Ferreira P."/>
            <person name="Barriuso J."/>
            <person name="Kellner H."/>
            <person name="Castanera R."/>
            <person name="Alfaro M."/>
            <person name="Ramirez L."/>
            <person name="Pisabarro A.G."/>
            <person name="Kuo A."/>
            <person name="Tritt A."/>
            <person name="Lipzen A."/>
            <person name="He G."/>
            <person name="Yan M."/>
            <person name="Ng V."/>
            <person name="Cullen D."/>
            <person name="Martin F."/>
            <person name="Rosso M.-N."/>
            <person name="Henrissat B."/>
            <person name="Hibbett D."/>
            <person name="Martinez A.T."/>
            <person name="Grigoriev I.V."/>
        </authorList>
    </citation>
    <scope>NUCLEOTIDE SEQUENCE</scope>
    <source>
        <strain evidence="1">MF-IS2</strain>
    </source>
</reference>
<organism evidence="1 2">
    <name type="scientific">Macrolepiota fuliginosa MF-IS2</name>
    <dbReference type="NCBI Taxonomy" id="1400762"/>
    <lineage>
        <taxon>Eukaryota</taxon>
        <taxon>Fungi</taxon>
        <taxon>Dikarya</taxon>
        <taxon>Basidiomycota</taxon>
        <taxon>Agaricomycotina</taxon>
        <taxon>Agaricomycetes</taxon>
        <taxon>Agaricomycetidae</taxon>
        <taxon>Agaricales</taxon>
        <taxon>Agaricineae</taxon>
        <taxon>Agaricaceae</taxon>
        <taxon>Macrolepiota</taxon>
    </lineage>
</organism>
<keyword evidence="2" id="KW-1185">Reference proteome</keyword>
<dbReference type="AlphaFoldDB" id="A0A9P5X137"/>
<feature type="non-terminal residue" evidence="1">
    <location>
        <position position="135"/>
    </location>
</feature>
<dbReference type="OrthoDB" id="2997340at2759"/>
<accession>A0A9P5X137</accession>
<evidence type="ECO:0000313" key="1">
    <source>
        <dbReference type="EMBL" id="KAF9440971.1"/>
    </source>
</evidence>
<gene>
    <name evidence="1" type="ORF">P691DRAFT_623905</name>
</gene>
<protein>
    <submittedName>
        <fullName evidence="1">Gag-like protein</fullName>
    </submittedName>
</protein>
<sequence length="135" mass="14817">WIDLMDSQQGTLASSLIGHQCFLNSIDCLIKGAKVHTSSPQCQQCWKWGHPSDACRCPATHCPICVGPHTKDSHCSMSGCCKGNLKASSPIPPTPMDMACPHVCSCINCGAQHTVDNRCCPYWCHHFNCDWIKSQ</sequence>
<name>A0A9P5X137_9AGAR</name>
<dbReference type="EMBL" id="MU152138">
    <property type="protein sequence ID" value="KAF9440971.1"/>
    <property type="molecule type" value="Genomic_DNA"/>
</dbReference>
<dbReference type="Proteomes" id="UP000807342">
    <property type="component" value="Unassembled WGS sequence"/>
</dbReference>